<dbReference type="GO" id="GO:0005524">
    <property type="term" value="F:ATP binding"/>
    <property type="evidence" value="ECO:0007669"/>
    <property type="project" value="UniProtKB-UniRule"/>
</dbReference>
<keyword evidence="14" id="KW-1185">Reference proteome</keyword>
<dbReference type="GO" id="GO:0050515">
    <property type="term" value="F:4-(cytidine 5'-diphospho)-2-C-methyl-D-erythritol kinase activity"/>
    <property type="evidence" value="ECO:0007669"/>
    <property type="project" value="UniProtKB-UniRule"/>
</dbReference>
<sequence>MLRRCKWLMTTAIEAFAPAKINLTLHVTGVRSDGYHVLESLVVFADCGDRLLVSPSESLSLTVDGPFAQGVPTDNSNLVMQAAERLRNLRGITQGATINLTKTLPHGAGIGGGSSDAAAAIRGLAELWGVAPLSGQEALPLGADVPVCLCAPTATQMRGIGDVLATAPYQLKGWLVLVNPGVVVPTGKVFARHDALYDFTPANLEPMDWIKDDDDLDMWLLGQRNDLTKVASDSSIAPVVQDVLKELRVGSRNADMSGSGSTCWGLFTSEDKAKSCADRIAAKRPEWWVRAARILP</sequence>
<dbReference type="HAMAP" id="MF_00061">
    <property type="entry name" value="IspE"/>
    <property type="match status" value="1"/>
</dbReference>
<evidence type="ECO:0000256" key="1">
    <source>
        <dbReference type="ARBA" id="ARBA00009684"/>
    </source>
</evidence>
<keyword evidence="5 10" id="KW-0547">Nucleotide-binding</keyword>
<evidence type="ECO:0000256" key="4">
    <source>
        <dbReference type="ARBA" id="ARBA00022679"/>
    </source>
</evidence>
<evidence type="ECO:0000256" key="6">
    <source>
        <dbReference type="ARBA" id="ARBA00022777"/>
    </source>
</evidence>
<dbReference type="Gene3D" id="3.30.230.10">
    <property type="match status" value="1"/>
</dbReference>
<name>A0A1M5UU10_9RHOB</name>
<dbReference type="InterPro" id="IPR004424">
    <property type="entry name" value="IspE"/>
</dbReference>
<dbReference type="InterPro" id="IPR013750">
    <property type="entry name" value="GHMP_kinase_C_dom"/>
</dbReference>
<keyword evidence="7 10" id="KW-0067">ATP-binding</keyword>
<dbReference type="PIRSF" id="PIRSF010376">
    <property type="entry name" value="IspE"/>
    <property type="match status" value="1"/>
</dbReference>
<proteinExistence type="inferred from homology"/>
<feature type="domain" description="GHMP kinase C-terminal" evidence="12">
    <location>
        <begin position="227"/>
        <end position="282"/>
    </location>
</feature>
<evidence type="ECO:0000256" key="5">
    <source>
        <dbReference type="ARBA" id="ARBA00022741"/>
    </source>
</evidence>
<dbReference type="PANTHER" id="PTHR43527:SF2">
    <property type="entry name" value="4-DIPHOSPHOCYTIDYL-2-C-METHYL-D-ERYTHRITOL KINASE, CHLOROPLASTIC"/>
    <property type="match status" value="1"/>
</dbReference>
<dbReference type="InterPro" id="IPR014721">
    <property type="entry name" value="Ribsml_uS5_D2-typ_fold_subgr"/>
</dbReference>
<feature type="domain" description="GHMP kinase N-terminal" evidence="11">
    <location>
        <begin position="77"/>
        <end position="150"/>
    </location>
</feature>
<keyword evidence="8 10" id="KW-0414">Isoprene biosynthesis</keyword>
<dbReference type="Proteomes" id="UP000184221">
    <property type="component" value="Unassembled WGS sequence"/>
</dbReference>
<dbReference type="InterPro" id="IPR036554">
    <property type="entry name" value="GHMP_kinase_C_sf"/>
</dbReference>
<keyword evidence="6 10" id="KW-0418">Kinase</keyword>
<accession>A0A1M5UU10</accession>
<dbReference type="NCBIfam" id="TIGR00154">
    <property type="entry name" value="ispE"/>
    <property type="match status" value="1"/>
</dbReference>
<dbReference type="InterPro" id="IPR006204">
    <property type="entry name" value="GHMP_kinase_N_dom"/>
</dbReference>
<feature type="binding site" evidence="10">
    <location>
        <begin position="105"/>
        <end position="115"/>
    </location>
    <ligand>
        <name>ATP</name>
        <dbReference type="ChEBI" id="CHEBI:30616"/>
    </ligand>
</feature>
<reference evidence="13 14" key="1">
    <citation type="submission" date="2016-11" db="EMBL/GenBank/DDBJ databases">
        <authorList>
            <person name="Jaros S."/>
            <person name="Januszkiewicz K."/>
            <person name="Wedrychowicz H."/>
        </authorList>
    </citation>
    <scope>NUCLEOTIDE SEQUENCE [LARGE SCALE GENOMIC DNA]</scope>
    <source>
        <strain evidence="13 14">DSM 29431</strain>
    </source>
</reference>
<gene>
    <name evidence="10" type="primary">ispE</name>
    <name evidence="13" type="ORF">SAMN05443551_2798</name>
</gene>
<feature type="active site" evidence="10">
    <location>
        <position position="144"/>
    </location>
</feature>
<evidence type="ECO:0000259" key="11">
    <source>
        <dbReference type="Pfam" id="PF00288"/>
    </source>
</evidence>
<dbReference type="UniPathway" id="UPA00056">
    <property type="reaction ID" value="UER00094"/>
</dbReference>
<evidence type="ECO:0000313" key="14">
    <source>
        <dbReference type="Proteomes" id="UP000184221"/>
    </source>
</evidence>
<evidence type="ECO:0000256" key="2">
    <source>
        <dbReference type="ARBA" id="ARBA00012052"/>
    </source>
</evidence>
<evidence type="ECO:0000256" key="7">
    <source>
        <dbReference type="ARBA" id="ARBA00022840"/>
    </source>
</evidence>
<evidence type="ECO:0000313" key="13">
    <source>
        <dbReference type="EMBL" id="SHH66424.1"/>
    </source>
</evidence>
<dbReference type="Gene3D" id="3.30.70.890">
    <property type="entry name" value="GHMP kinase, C-terminal domain"/>
    <property type="match status" value="1"/>
</dbReference>
<dbReference type="Pfam" id="PF00288">
    <property type="entry name" value="GHMP_kinases_N"/>
    <property type="match status" value="1"/>
</dbReference>
<organism evidence="13 14">
    <name type="scientific">Marivita hallyeonensis</name>
    <dbReference type="NCBI Taxonomy" id="996342"/>
    <lineage>
        <taxon>Bacteria</taxon>
        <taxon>Pseudomonadati</taxon>
        <taxon>Pseudomonadota</taxon>
        <taxon>Alphaproteobacteria</taxon>
        <taxon>Rhodobacterales</taxon>
        <taxon>Roseobacteraceae</taxon>
        <taxon>Marivita</taxon>
    </lineage>
</organism>
<dbReference type="NCBIfam" id="NF011202">
    <property type="entry name" value="PRK14608.1"/>
    <property type="match status" value="1"/>
</dbReference>
<evidence type="ECO:0000256" key="9">
    <source>
        <dbReference type="ARBA" id="ARBA00032554"/>
    </source>
</evidence>
<evidence type="ECO:0000256" key="10">
    <source>
        <dbReference type="HAMAP-Rule" id="MF_00061"/>
    </source>
</evidence>
<comment type="catalytic activity">
    <reaction evidence="10">
        <text>4-CDP-2-C-methyl-D-erythritol + ATP = 4-CDP-2-C-methyl-D-erythritol 2-phosphate + ADP + H(+)</text>
        <dbReference type="Rhea" id="RHEA:18437"/>
        <dbReference type="ChEBI" id="CHEBI:15378"/>
        <dbReference type="ChEBI" id="CHEBI:30616"/>
        <dbReference type="ChEBI" id="CHEBI:57823"/>
        <dbReference type="ChEBI" id="CHEBI:57919"/>
        <dbReference type="ChEBI" id="CHEBI:456216"/>
        <dbReference type="EC" id="2.7.1.148"/>
    </reaction>
</comment>
<dbReference type="STRING" id="996342.SAMN05443551_2798"/>
<dbReference type="EC" id="2.7.1.148" evidence="2 10"/>
<feature type="active site" evidence="10">
    <location>
        <position position="20"/>
    </location>
</feature>
<dbReference type="AlphaFoldDB" id="A0A1M5UU10"/>
<evidence type="ECO:0000256" key="8">
    <source>
        <dbReference type="ARBA" id="ARBA00023229"/>
    </source>
</evidence>
<keyword evidence="4 10" id="KW-0808">Transferase</keyword>
<comment type="pathway">
    <text evidence="10">Isoprenoid biosynthesis; isopentenyl diphosphate biosynthesis via DXP pathway; isopentenyl diphosphate from 1-deoxy-D-xylulose 5-phosphate: step 3/6.</text>
</comment>
<dbReference type="GO" id="GO:0019288">
    <property type="term" value="P:isopentenyl diphosphate biosynthetic process, methylerythritol 4-phosphate pathway"/>
    <property type="evidence" value="ECO:0007669"/>
    <property type="project" value="UniProtKB-UniRule"/>
</dbReference>
<dbReference type="GO" id="GO:0016114">
    <property type="term" value="P:terpenoid biosynthetic process"/>
    <property type="evidence" value="ECO:0007669"/>
    <property type="project" value="UniProtKB-UniRule"/>
</dbReference>
<dbReference type="Pfam" id="PF08544">
    <property type="entry name" value="GHMP_kinases_C"/>
    <property type="match status" value="1"/>
</dbReference>
<dbReference type="SUPFAM" id="SSF54211">
    <property type="entry name" value="Ribosomal protein S5 domain 2-like"/>
    <property type="match status" value="1"/>
</dbReference>
<evidence type="ECO:0000259" key="12">
    <source>
        <dbReference type="Pfam" id="PF08544"/>
    </source>
</evidence>
<comment type="similarity">
    <text evidence="1 10">Belongs to the GHMP kinase family. IspE subfamily.</text>
</comment>
<comment type="function">
    <text evidence="10">Catalyzes the phosphorylation of the position 2 hydroxy group of 4-diphosphocytidyl-2C-methyl-D-erythritol.</text>
</comment>
<dbReference type="PANTHER" id="PTHR43527">
    <property type="entry name" value="4-DIPHOSPHOCYTIDYL-2-C-METHYL-D-ERYTHRITOL KINASE, CHLOROPLASTIC"/>
    <property type="match status" value="1"/>
</dbReference>
<evidence type="ECO:0000256" key="3">
    <source>
        <dbReference type="ARBA" id="ARBA00017473"/>
    </source>
</evidence>
<dbReference type="EMBL" id="FQXC01000003">
    <property type="protein sequence ID" value="SHH66424.1"/>
    <property type="molecule type" value="Genomic_DNA"/>
</dbReference>
<protein>
    <recommendedName>
        <fullName evidence="3 10">4-diphosphocytidyl-2-C-methyl-D-erythritol kinase</fullName>
        <shortName evidence="10">CMK</shortName>
        <ecNumber evidence="2 10">2.7.1.148</ecNumber>
    </recommendedName>
    <alternativeName>
        <fullName evidence="9 10">4-(cytidine-5'-diphospho)-2-C-methyl-D-erythritol kinase</fullName>
    </alternativeName>
</protein>
<dbReference type="SUPFAM" id="SSF55060">
    <property type="entry name" value="GHMP Kinase, C-terminal domain"/>
    <property type="match status" value="1"/>
</dbReference>
<dbReference type="InterPro" id="IPR020568">
    <property type="entry name" value="Ribosomal_Su5_D2-typ_SF"/>
</dbReference>